<proteinExistence type="predicted"/>
<evidence type="ECO:0000313" key="2">
    <source>
        <dbReference type="Proteomes" id="UP000654918"/>
    </source>
</evidence>
<evidence type="ECO:0000313" key="1">
    <source>
        <dbReference type="EMBL" id="KAF6830209.1"/>
    </source>
</evidence>
<keyword evidence="2" id="KW-1185">Reference proteome</keyword>
<organism evidence="1 2">
    <name type="scientific">Colletotrichum plurivorum</name>
    <dbReference type="NCBI Taxonomy" id="2175906"/>
    <lineage>
        <taxon>Eukaryota</taxon>
        <taxon>Fungi</taxon>
        <taxon>Dikarya</taxon>
        <taxon>Ascomycota</taxon>
        <taxon>Pezizomycotina</taxon>
        <taxon>Sordariomycetes</taxon>
        <taxon>Hypocreomycetidae</taxon>
        <taxon>Glomerellales</taxon>
        <taxon>Glomerellaceae</taxon>
        <taxon>Colletotrichum</taxon>
        <taxon>Colletotrichum orchidearum species complex</taxon>
    </lineage>
</organism>
<dbReference type="EMBL" id="WIGO01000097">
    <property type="protein sequence ID" value="KAF6830209.1"/>
    <property type="molecule type" value="Genomic_DNA"/>
</dbReference>
<dbReference type="AlphaFoldDB" id="A0A8H6NEA9"/>
<accession>A0A8H6NEA9</accession>
<dbReference type="Proteomes" id="UP000654918">
    <property type="component" value="Unassembled WGS sequence"/>
</dbReference>
<reference evidence="1" key="1">
    <citation type="journal article" date="2020" name="Phytopathology">
        <title>Genome Sequence Resources of Colletotrichum truncatum, C. plurivorum, C. musicola, and C. sojae: Four Species Pathogenic to Soybean (Glycine max).</title>
        <authorList>
            <person name="Rogerio F."/>
            <person name="Boufleur T.R."/>
            <person name="Ciampi-Guillardi M."/>
            <person name="Sukno S.A."/>
            <person name="Thon M.R."/>
            <person name="Massola Junior N.S."/>
            <person name="Baroncelli R."/>
        </authorList>
    </citation>
    <scope>NUCLEOTIDE SEQUENCE</scope>
    <source>
        <strain evidence="1">LFN00145</strain>
    </source>
</reference>
<sequence>MSSVRLVQPASASGGWRLHRVERQRLPTPRLHAPIQQLSRWAVDRGFLEAMVTLSCRRAELGSQGSRVAGEDTQDRTGQDRAPRFDAALCVSQRSGNFDRVCATATAAALSRVKSLGPRVSLQLGYARRTTATLLHEEVWLTSYKLQVTAEPMEKQYSKRGGSSLDTMPAVQLNLRPRRSTSWAVDSSPRCRAAAPWQSEWRMGPRIPMGSVSLGRYAGVDMRYERQPAKIPGAPVTNRQEEVQIGLCPMGHPCRTLVIFAVLNDAGDLQALPTADEGETSHLRR</sequence>
<comment type="caution">
    <text evidence="1">The sequence shown here is derived from an EMBL/GenBank/DDBJ whole genome shotgun (WGS) entry which is preliminary data.</text>
</comment>
<gene>
    <name evidence="1" type="ORF">CPLU01_07503</name>
</gene>
<name>A0A8H6NEA9_9PEZI</name>
<protein>
    <submittedName>
        <fullName evidence="1">Uncharacterized protein</fullName>
    </submittedName>
</protein>